<keyword evidence="2" id="KW-0805">Transcription regulation</keyword>
<evidence type="ECO:0000256" key="4">
    <source>
        <dbReference type="ARBA" id="ARBA00023163"/>
    </source>
</evidence>
<dbReference type="OrthoDB" id="1305982at2759"/>
<dbReference type="GO" id="GO:0005634">
    <property type="term" value="C:nucleus"/>
    <property type="evidence" value="ECO:0007669"/>
    <property type="project" value="UniProtKB-SubCell"/>
</dbReference>
<name>A0A2G2XP76_CAPBA</name>
<protein>
    <recommendedName>
        <fullName evidence="7">AP2/ERF domain-containing protein</fullName>
    </recommendedName>
</protein>
<proteinExistence type="predicted"/>
<evidence type="ECO:0000256" key="3">
    <source>
        <dbReference type="ARBA" id="ARBA00023125"/>
    </source>
</evidence>
<dbReference type="InterPro" id="IPR036955">
    <property type="entry name" value="AP2/ERF_dom_sf"/>
</dbReference>
<dbReference type="CDD" id="cd00018">
    <property type="entry name" value="AP2"/>
    <property type="match status" value="1"/>
</dbReference>
<evidence type="ECO:0000313" key="8">
    <source>
        <dbReference type="EMBL" id="PHT59287.1"/>
    </source>
</evidence>
<dbReference type="InterPro" id="IPR001471">
    <property type="entry name" value="AP2/ERF_dom"/>
</dbReference>
<keyword evidence="9" id="KW-1185">Reference proteome</keyword>
<dbReference type="SUPFAM" id="SSF54171">
    <property type="entry name" value="DNA-binding domain"/>
    <property type="match status" value="1"/>
</dbReference>
<evidence type="ECO:0000256" key="5">
    <source>
        <dbReference type="ARBA" id="ARBA00023242"/>
    </source>
</evidence>
<evidence type="ECO:0000313" key="9">
    <source>
        <dbReference type="Proteomes" id="UP000224567"/>
    </source>
</evidence>
<dbReference type="AlphaFoldDB" id="A0A2G2XP76"/>
<accession>A0A2G2XP76</accession>
<feature type="domain" description="AP2/ERF" evidence="7">
    <location>
        <begin position="24"/>
        <end position="89"/>
    </location>
</feature>
<evidence type="ECO:0000256" key="6">
    <source>
        <dbReference type="SAM" id="MobiDB-lite"/>
    </source>
</evidence>
<dbReference type="SMART" id="SM00380">
    <property type="entry name" value="AP2"/>
    <property type="match status" value="1"/>
</dbReference>
<dbReference type="EMBL" id="MLFT02000001">
    <property type="protein sequence ID" value="PHT59287.1"/>
    <property type="molecule type" value="Genomic_DNA"/>
</dbReference>
<evidence type="ECO:0000256" key="1">
    <source>
        <dbReference type="ARBA" id="ARBA00004123"/>
    </source>
</evidence>
<organism evidence="8 9">
    <name type="scientific">Capsicum baccatum</name>
    <name type="common">Peruvian pepper</name>
    <dbReference type="NCBI Taxonomy" id="33114"/>
    <lineage>
        <taxon>Eukaryota</taxon>
        <taxon>Viridiplantae</taxon>
        <taxon>Streptophyta</taxon>
        <taxon>Embryophyta</taxon>
        <taxon>Tracheophyta</taxon>
        <taxon>Spermatophyta</taxon>
        <taxon>Magnoliopsida</taxon>
        <taxon>eudicotyledons</taxon>
        <taxon>Gunneridae</taxon>
        <taxon>Pentapetalae</taxon>
        <taxon>asterids</taxon>
        <taxon>lamiids</taxon>
        <taxon>Solanales</taxon>
        <taxon>Solanaceae</taxon>
        <taxon>Solanoideae</taxon>
        <taxon>Capsiceae</taxon>
        <taxon>Capsicum</taxon>
    </lineage>
</organism>
<sequence>MNSHLGHCTWARQGSIYLGRDVPRLDGPSDRPSHLGGSNNSRWAAEIRDKRNNIRHCLGSFDTAEEAVVAYDEATIEIFNIPSNRTSVAARLHPQLYELTLQALSQSGAEDNEHGEEEFLKRDDPNANSPSTEEFFKTFNIDRYPMKMQCDSAIDLMSDFVVKSAMEKSFDAFRKILREQKLDAYFRESSFGKYLDLSEDNNACFQMKMVYDILKRRFMYENKDKMDDMLINYCGIIVDITVEATAEEHNIIVYNPSTASKEEEKLEPVSSGEWKNYPFEGNCGPFVVAYAEYLSDGLQVPNDGLDSGLLRKRYAAFLWKYGEAKAQKPYTSDTKDLRRPKPNSVILDEEQLVHID</sequence>
<dbReference type="GO" id="GO:0003700">
    <property type="term" value="F:DNA-binding transcription factor activity"/>
    <property type="evidence" value="ECO:0007669"/>
    <property type="project" value="InterPro"/>
</dbReference>
<gene>
    <name evidence="8" type="ORF">CQW23_01650</name>
</gene>
<keyword evidence="3" id="KW-0238">DNA-binding</keyword>
<evidence type="ECO:0000259" key="7">
    <source>
        <dbReference type="PROSITE" id="PS51032"/>
    </source>
</evidence>
<dbReference type="Proteomes" id="UP000224567">
    <property type="component" value="Unassembled WGS sequence"/>
</dbReference>
<dbReference type="PANTHER" id="PTHR33022">
    <property type="entry name" value="DUF1985 DOMAIN-CONTAINING PROTEIN"/>
    <property type="match status" value="1"/>
</dbReference>
<comment type="caution">
    <text evidence="8">The sequence shown here is derived from an EMBL/GenBank/DDBJ whole genome shotgun (WGS) entry which is preliminary data.</text>
</comment>
<keyword evidence="5" id="KW-0539">Nucleus</keyword>
<reference evidence="9" key="2">
    <citation type="journal article" date="2017" name="J. Anim. Genet.">
        <title>Multiple reference genome sequences of hot pepper reveal the massive evolution of plant disease resistance genes by retroduplication.</title>
        <authorList>
            <person name="Kim S."/>
            <person name="Park J."/>
            <person name="Yeom S.-I."/>
            <person name="Kim Y.-M."/>
            <person name="Seo E."/>
            <person name="Kim K.-T."/>
            <person name="Kim M.-S."/>
            <person name="Lee J.M."/>
            <person name="Cheong K."/>
            <person name="Shin H.-S."/>
            <person name="Kim S.-B."/>
            <person name="Han K."/>
            <person name="Lee J."/>
            <person name="Park M."/>
            <person name="Lee H.-A."/>
            <person name="Lee H.-Y."/>
            <person name="Lee Y."/>
            <person name="Oh S."/>
            <person name="Lee J.H."/>
            <person name="Choi E."/>
            <person name="Choi E."/>
            <person name="Lee S.E."/>
            <person name="Jeon J."/>
            <person name="Kim H."/>
            <person name="Choi G."/>
            <person name="Song H."/>
            <person name="Lee J."/>
            <person name="Lee S.-C."/>
            <person name="Kwon J.-K."/>
            <person name="Lee H.-Y."/>
            <person name="Koo N."/>
            <person name="Hong Y."/>
            <person name="Kim R.W."/>
            <person name="Kang W.-H."/>
            <person name="Huh J.H."/>
            <person name="Kang B.-C."/>
            <person name="Yang T.-J."/>
            <person name="Lee Y.-H."/>
            <person name="Bennetzen J.L."/>
            <person name="Choi D."/>
        </authorList>
    </citation>
    <scope>NUCLEOTIDE SEQUENCE [LARGE SCALE GENOMIC DNA]</scope>
    <source>
        <strain evidence="9">cv. PBC81</strain>
    </source>
</reference>
<reference evidence="8 9" key="1">
    <citation type="journal article" date="2017" name="Genome Biol.">
        <title>New reference genome sequences of hot pepper reveal the massive evolution of plant disease-resistance genes by retroduplication.</title>
        <authorList>
            <person name="Kim S."/>
            <person name="Park J."/>
            <person name="Yeom S.I."/>
            <person name="Kim Y.M."/>
            <person name="Seo E."/>
            <person name="Kim K.T."/>
            <person name="Kim M.S."/>
            <person name="Lee J.M."/>
            <person name="Cheong K."/>
            <person name="Shin H.S."/>
            <person name="Kim S.B."/>
            <person name="Han K."/>
            <person name="Lee J."/>
            <person name="Park M."/>
            <person name="Lee H.A."/>
            <person name="Lee H.Y."/>
            <person name="Lee Y."/>
            <person name="Oh S."/>
            <person name="Lee J.H."/>
            <person name="Choi E."/>
            <person name="Choi E."/>
            <person name="Lee S.E."/>
            <person name="Jeon J."/>
            <person name="Kim H."/>
            <person name="Choi G."/>
            <person name="Song H."/>
            <person name="Lee J."/>
            <person name="Lee S.C."/>
            <person name="Kwon J.K."/>
            <person name="Lee H.Y."/>
            <person name="Koo N."/>
            <person name="Hong Y."/>
            <person name="Kim R.W."/>
            <person name="Kang W.H."/>
            <person name="Huh J.H."/>
            <person name="Kang B.C."/>
            <person name="Yang T.J."/>
            <person name="Lee Y.H."/>
            <person name="Bennetzen J.L."/>
            <person name="Choi D."/>
        </authorList>
    </citation>
    <scope>NUCLEOTIDE SEQUENCE [LARGE SCALE GENOMIC DNA]</scope>
    <source>
        <strain evidence="9">cv. PBC81</strain>
    </source>
</reference>
<dbReference type="Gene3D" id="3.30.730.10">
    <property type="entry name" value="AP2/ERF domain"/>
    <property type="match status" value="1"/>
</dbReference>
<comment type="subcellular location">
    <subcellularLocation>
        <location evidence="1">Nucleus</location>
    </subcellularLocation>
</comment>
<feature type="compositionally biased region" description="Basic and acidic residues" evidence="6">
    <location>
        <begin position="21"/>
        <end position="33"/>
    </location>
</feature>
<evidence type="ECO:0000256" key="2">
    <source>
        <dbReference type="ARBA" id="ARBA00023015"/>
    </source>
</evidence>
<dbReference type="PANTHER" id="PTHR33022:SF13">
    <property type="entry name" value="UBIQUITIN-LIKE PROTEASE FAMILY PROFILE DOMAIN-CONTAINING PROTEIN"/>
    <property type="match status" value="1"/>
</dbReference>
<keyword evidence="4" id="KW-0804">Transcription</keyword>
<dbReference type="InterPro" id="IPR016177">
    <property type="entry name" value="DNA-bd_dom_sf"/>
</dbReference>
<dbReference type="PROSITE" id="PS51032">
    <property type="entry name" value="AP2_ERF"/>
    <property type="match status" value="1"/>
</dbReference>
<feature type="region of interest" description="Disordered" evidence="6">
    <location>
        <begin position="107"/>
        <end position="130"/>
    </location>
</feature>
<dbReference type="GO" id="GO:0003677">
    <property type="term" value="F:DNA binding"/>
    <property type="evidence" value="ECO:0007669"/>
    <property type="project" value="UniProtKB-KW"/>
</dbReference>
<feature type="region of interest" description="Disordered" evidence="6">
    <location>
        <begin position="21"/>
        <end position="41"/>
    </location>
</feature>